<evidence type="ECO:0000313" key="3">
    <source>
        <dbReference type="Proteomes" id="UP001194468"/>
    </source>
</evidence>
<dbReference type="AlphaFoldDB" id="A0AAD4C6L9"/>
<keyword evidence="3" id="KW-1185">Reference proteome</keyword>
<evidence type="ECO:0000256" key="1">
    <source>
        <dbReference type="SAM" id="MobiDB-lite"/>
    </source>
</evidence>
<reference evidence="2" key="1">
    <citation type="submission" date="2019-10" db="EMBL/GenBank/DDBJ databases">
        <authorList>
            <consortium name="DOE Joint Genome Institute"/>
            <person name="Kuo A."/>
            <person name="Miyauchi S."/>
            <person name="Kiss E."/>
            <person name="Drula E."/>
            <person name="Kohler A."/>
            <person name="Sanchez-Garcia M."/>
            <person name="Andreopoulos B."/>
            <person name="Barry K.W."/>
            <person name="Bonito G."/>
            <person name="Buee M."/>
            <person name="Carver A."/>
            <person name="Chen C."/>
            <person name="Cichocki N."/>
            <person name="Clum A."/>
            <person name="Culley D."/>
            <person name="Crous P.W."/>
            <person name="Fauchery L."/>
            <person name="Girlanda M."/>
            <person name="Hayes R."/>
            <person name="Keri Z."/>
            <person name="LaButti K."/>
            <person name="Lipzen A."/>
            <person name="Lombard V."/>
            <person name="Magnuson J."/>
            <person name="Maillard F."/>
            <person name="Morin E."/>
            <person name="Murat C."/>
            <person name="Nolan M."/>
            <person name="Ohm R."/>
            <person name="Pangilinan J."/>
            <person name="Pereira M."/>
            <person name="Perotto S."/>
            <person name="Peter M."/>
            <person name="Riley R."/>
            <person name="Sitrit Y."/>
            <person name="Stielow B."/>
            <person name="Szollosi G."/>
            <person name="Zifcakova L."/>
            <person name="Stursova M."/>
            <person name="Spatafora J.W."/>
            <person name="Tedersoo L."/>
            <person name="Vaario L.-M."/>
            <person name="Yamada A."/>
            <person name="Yan M."/>
            <person name="Wang P."/>
            <person name="Xu J."/>
            <person name="Bruns T."/>
            <person name="Baldrian P."/>
            <person name="Vilgalys R."/>
            <person name="Henrissat B."/>
            <person name="Grigoriev I.V."/>
            <person name="Hibbett D."/>
            <person name="Nagy L.G."/>
            <person name="Martin F.M."/>
        </authorList>
    </citation>
    <scope>NUCLEOTIDE SEQUENCE</scope>
    <source>
        <strain evidence="2">BED1</strain>
    </source>
</reference>
<organism evidence="2 3">
    <name type="scientific">Boletus edulis BED1</name>
    <dbReference type="NCBI Taxonomy" id="1328754"/>
    <lineage>
        <taxon>Eukaryota</taxon>
        <taxon>Fungi</taxon>
        <taxon>Dikarya</taxon>
        <taxon>Basidiomycota</taxon>
        <taxon>Agaricomycotina</taxon>
        <taxon>Agaricomycetes</taxon>
        <taxon>Agaricomycetidae</taxon>
        <taxon>Boletales</taxon>
        <taxon>Boletineae</taxon>
        <taxon>Boletaceae</taxon>
        <taxon>Boletoideae</taxon>
        <taxon>Boletus</taxon>
    </lineage>
</organism>
<reference evidence="2" key="2">
    <citation type="journal article" date="2020" name="Nat. Commun.">
        <title>Large-scale genome sequencing of mycorrhizal fungi provides insights into the early evolution of symbiotic traits.</title>
        <authorList>
            <person name="Miyauchi S."/>
            <person name="Kiss E."/>
            <person name="Kuo A."/>
            <person name="Drula E."/>
            <person name="Kohler A."/>
            <person name="Sanchez-Garcia M."/>
            <person name="Morin E."/>
            <person name="Andreopoulos B."/>
            <person name="Barry K.W."/>
            <person name="Bonito G."/>
            <person name="Buee M."/>
            <person name="Carver A."/>
            <person name="Chen C."/>
            <person name="Cichocki N."/>
            <person name="Clum A."/>
            <person name="Culley D."/>
            <person name="Crous P.W."/>
            <person name="Fauchery L."/>
            <person name="Girlanda M."/>
            <person name="Hayes R.D."/>
            <person name="Keri Z."/>
            <person name="LaButti K."/>
            <person name="Lipzen A."/>
            <person name="Lombard V."/>
            <person name="Magnuson J."/>
            <person name="Maillard F."/>
            <person name="Murat C."/>
            <person name="Nolan M."/>
            <person name="Ohm R.A."/>
            <person name="Pangilinan J."/>
            <person name="Pereira M.F."/>
            <person name="Perotto S."/>
            <person name="Peter M."/>
            <person name="Pfister S."/>
            <person name="Riley R."/>
            <person name="Sitrit Y."/>
            <person name="Stielow J.B."/>
            <person name="Szollosi G."/>
            <person name="Zifcakova L."/>
            <person name="Stursova M."/>
            <person name="Spatafora J.W."/>
            <person name="Tedersoo L."/>
            <person name="Vaario L.M."/>
            <person name="Yamada A."/>
            <person name="Yan M."/>
            <person name="Wang P."/>
            <person name="Xu J."/>
            <person name="Bruns T."/>
            <person name="Baldrian P."/>
            <person name="Vilgalys R."/>
            <person name="Dunand C."/>
            <person name="Henrissat B."/>
            <person name="Grigoriev I.V."/>
            <person name="Hibbett D."/>
            <person name="Nagy L.G."/>
            <person name="Martin F.M."/>
        </authorList>
    </citation>
    <scope>NUCLEOTIDE SEQUENCE</scope>
    <source>
        <strain evidence="2">BED1</strain>
    </source>
</reference>
<feature type="compositionally biased region" description="Polar residues" evidence="1">
    <location>
        <begin position="69"/>
        <end position="82"/>
    </location>
</feature>
<dbReference type="EMBL" id="WHUW01000003">
    <property type="protein sequence ID" value="KAF8449180.1"/>
    <property type="molecule type" value="Genomic_DNA"/>
</dbReference>
<feature type="region of interest" description="Disordered" evidence="1">
    <location>
        <begin position="65"/>
        <end position="86"/>
    </location>
</feature>
<name>A0AAD4C6L9_BOLED</name>
<accession>A0AAD4C6L9</accession>
<comment type="caution">
    <text evidence="2">The sequence shown here is derived from an EMBL/GenBank/DDBJ whole genome shotgun (WGS) entry which is preliminary data.</text>
</comment>
<proteinExistence type="predicted"/>
<protein>
    <submittedName>
        <fullName evidence="2">Uncharacterized protein</fullName>
    </submittedName>
</protein>
<gene>
    <name evidence="2" type="ORF">L210DRAFT_984519</name>
</gene>
<sequence length="315" mass="34428">MAIHDEDRHTRQVISELLTSNRLLGLKLQQQYYIRAVVNAVHLQWLDKIEKLPEYTGAGGIGVHLQPVQEDNPTSGLPNEESSAPFEGNSLDLSTGNIDQLYVHEPGDGNLITMQAAWTVGSLSSCAAQNDCLNGDVAVLVQAFCQEFAFPHLQQFMSCCNIEQIAPPSLCLPAEHINIHSPPYLPYPTSPVSSHITCNAVQAPVSGVTAKSALIQEAAVLNITPKKMSTVAPFATGHAIRQRCPAEAFLLVTDSTLSSDFTAATQHIKPILSIGPNSDVILDRFNFRDELIPSLCKLMETTRDTHWEVKLREAP</sequence>
<evidence type="ECO:0000313" key="2">
    <source>
        <dbReference type="EMBL" id="KAF8449180.1"/>
    </source>
</evidence>
<dbReference type="Proteomes" id="UP001194468">
    <property type="component" value="Unassembled WGS sequence"/>
</dbReference>